<comment type="caution">
    <text evidence="3">The sequence shown here is derived from an EMBL/GenBank/DDBJ whole genome shotgun (WGS) entry which is preliminary data.</text>
</comment>
<feature type="transmembrane region" description="Helical" evidence="2">
    <location>
        <begin position="110"/>
        <end position="130"/>
    </location>
</feature>
<dbReference type="PANTHER" id="PTHR22168">
    <property type="entry name" value="TMEM26 PROTEIN"/>
    <property type="match status" value="1"/>
</dbReference>
<reference evidence="3" key="1">
    <citation type="submission" date="2019-08" db="EMBL/GenBank/DDBJ databases">
        <title>The improved chromosome-level genome for the pearl oyster Pinctada fucata martensii using PacBio sequencing and Hi-C.</title>
        <authorList>
            <person name="Zheng Z."/>
        </authorList>
    </citation>
    <scope>NUCLEOTIDE SEQUENCE</scope>
    <source>
        <strain evidence="3">ZZ-2019</strain>
        <tissue evidence="3">Adductor muscle</tissue>
    </source>
</reference>
<protein>
    <submittedName>
        <fullName evidence="3">Uncharacterized protein</fullName>
    </submittedName>
</protein>
<evidence type="ECO:0000256" key="1">
    <source>
        <dbReference type="SAM" id="MobiDB-lite"/>
    </source>
</evidence>
<evidence type="ECO:0000313" key="3">
    <source>
        <dbReference type="EMBL" id="KAK3085976.1"/>
    </source>
</evidence>
<keyword evidence="2" id="KW-0812">Transmembrane</keyword>
<gene>
    <name evidence="3" type="ORF">FSP39_011530</name>
</gene>
<proteinExistence type="predicted"/>
<feature type="region of interest" description="Disordered" evidence="1">
    <location>
        <begin position="141"/>
        <end position="179"/>
    </location>
</feature>
<keyword evidence="2" id="KW-0472">Membrane</keyword>
<feature type="transmembrane region" description="Helical" evidence="2">
    <location>
        <begin position="27"/>
        <end position="47"/>
    </location>
</feature>
<evidence type="ECO:0000313" key="4">
    <source>
        <dbReference type="Proteomes" id="UP001186944"/>
    </source>
</evidence>
<organism evidence="3 4">
    <name type="scientific">Pinctada imbricata</name>
    <name type="common">Atlantic pearl-oyster</name>
    <name type="synonym">Pinctada martensii</name>
    <dbReference type="NCBI Taxonomy" id="66713"/>
    <lineage>
        <taxon>Eukaryota</taxon>
        <taxon>Metazoa</taxon>
        <taxon>Spiralia</taxon>
        <taxon>Lophotrochozoa</taxon>
        <taxon>Mollusca</taxon>
        <taxon>Bivalvia</taxon>
        <taxon>Autobranchia</taxon>
        <taxon>Pteriomorphia</taxon>
        <taxon>Pterioida</taxon>
        <taxon>Pterioidea</taxon>
        <taxon>Pteriidae</taxon>
        <taxon>Pinctada</taxon>
    </lineage>
</organism>
<dbReference type="Pfam" id="PF09772">
    <property type="entry name" value="Tmem26"/>
    <property type="match status" value="1"/>
</dbReference>
<accession>A0AA88XIJ0</accession>
<sequence length="210" mass="24066">MTYIGPAFDIMEILIILEEQKIREDKVFTIAIFVVWNVSFLQFTLLLPSDENQEMCKSSKSENDGCCKGKSICDNEVLGLLIHAILMDIPFFVVRMIALVKYGLYDTLFFASKNFVVILSTVVRLCFIYCEKCKSRTRSESERGHDYEMNSSNLTEDKNQVNTGQNNENNVPPPTAEATNIDQSFNLNRENNNGTQQTRGEKFLYRLSQI</sequence>
<dbReference type="EMBL" id="VSWD01000012">
    <property type="protein sequence ID" value="KAK3085976.1"/>
    <property type="molecule type" value="Genomic_DNA"/>
</dbReference>
<name>A0AA88XIJ0_PINIB</name>
<dbReference type="Proteomes" id="UP001186944">
    <property type="component" value="Unassembled WGS sequence"/>
</dbReference>
<keyword evidence="2" id="KW-1133">Transmembrane helix</keyword>
<dbReference type="AlphaFoldDB" id="A0AA88XIJ0"/>
<feature type="transmembrane region" description="Helical" evidence="2">
    <location>
        <begin position="77"/>
        <end position="98"/>
    </location>
</feature>
<evidence type="ECO:0000256" key="2">
    <source>
        <dbReference type="SAM" id="Phobius"/>
    </source>
</evidence>
<dbReference type="InterPro" id="IPR019169">
    <property type="entry name" value="Transmembrane_26"/>
</dbReference>
<dbReference type="PANTHER" id="PTHR22168:SF7">
    <property type="entry name" value="TRANSMEMBRANE PROTEIN 26-LIKE"/>
    <property type="match status" value="1"/>
</dbReference>
<feature type="compositionally biased region" description="Low complexity" evidence="1">
    <location>
        <begin position="160"/>
        <end position="170"/>
    </location>
</feature>
<keyword evidence="4" id="KW-1185">Reference proteome</keyword>